<organism evidence="3 4">
    <name type="scientific">Candidatus Woesebacteria bacterium RIFOXYA1_FULL_43_9</name>
    <dbReference type="NCBI Taxonomy" id="1802534"/>
    <lineage>
        <taxon>Bacteria</taxon>
        <taxon>Candidatus Woeseibacteriota</taxon>
    </lineage>
</organism>
<dbReference type="Pfam" id="PF09587">
    <property type="entry name" value="PGA_cap"/>
    <property type="match status" value="1"/>
</dbReference>
<dbReference type="Proteomes" id="UP000179241">
    <property type="component" value="Unassembled WGS sequence"/>
</dbReference>
<dbReference type="SMART" id="SM00854">
    <property type="entry name" value="PGA_cap"/>
    <property type="match status" value="1"/>
</dbReference>
<evidence type="ECO:0000259" key="2">
    <source>
        <dbReference type="SMART" id="SM00854"/>
    </source>
</evidence>
<sequence>MKIFLLVLLFLLFLTIAVIPKEFKIKQRVVLVATGDVSLARSVNTRIHKYHDPTWPFIKTTEILREADITLINLESPLITNCPLTDTGMKFCGDSGNVAGLTFAGVDVANIANNHTKNYGEVGLEETVDVLTQNGILASGRERVAYKEIGKTTFAFVGYNDVGEKEGDFSEIKEVRQKADVVVVSYHWGNEYTTQVSDRQKYLAHLVVDAGADLVIGNHPHWVQSTEVYRDKLIVYAHGNFVFDQEWSQKTKEGVVGQYTFEDGKLVDWKLLPIKIIDFGQPHFVY</sequence>
<dbReference type="SUPFAM" id="SSF56300">
    <property type="entry name" value="Metallo-dependent phosphatases"/>
    <property type="match status" value="1"/>
</dbReference>
<evidence type="ECO:0000313" key="3">
    <source>
        <dbReference type="EMBL" id="OGM76144.1"/>
    </source>
</evidence>
<gene>
    <name evidence="3" type="ORF">A2188_01635</name>
</gene>
<dbReference type="AlphaFoldDB" id="A0A1F8CIV3"/>
<protein>
    <recommendedName>
        <fullName evidence="2">Capsule synthesis protein CapA domain-containing protein</fullName>
    </recommendedName>
</protein>
<evidence type="ECO:0000256" key="1">
    <source>
        <dbReference type="ARBA" id="ARBA00005662"/>
    </source>
</evidence>
<dbReference type="EMBL" id="MGHU01000064">
    <property type="protein sequence ID" value="OGM76144.1"/>
    <property type="molecule type" value="Genomic_DNA"/>
</dbReference>
<reference evidence="3 4" key="1">
    <citation type="journal article" date="2016" name="Nat. Commun.">
        <title>Thousands of microbial genomes shed light on interconnected biogeochemical processes in an aquifer system.</title>
        <authorList>
            <person name="Anantharaman K."/>
            <person name="Brown C.T."/>
            <person name="Hug L.A."/>
            <person name="Sharon I."/>
            <person name="Castelle C.J."/>
            <person name="Probst A.J."/>
            <person name="Thomas B.C."/>
            <person name="Singh A."/>
            <person name="Wilkins M.J."/>
            <person name="Karaoz U."/>
            <person name="Brodie E.L."/>
            <person name="Williams K.H."/>
            <person name="Hubbard S.S."/>
            <person name="Banfield J.F."/>
        </authorList>
    </citation>
    <scope>NUCLEOTIDE SEQUENCE [LARGE SCALE GENOMIC DNA]</scope>
</reference>
<dbReference type="PANTHER" id="PTHR33393:SF11">
    <property type="entry name" value="POLYGLUTAMINE SYNTHESIS ACCESSORY PROTEIN RV0574C-RELATED"/>
    <property type="match status" value="1"/>
</dbReference>
<comment type="caution">
    <text evidence="3">The sequence shown here is derived from an EMBL/GenBank/DDBJ whole genome shotgun (WGS) entry which is preliminary data.</text>
</comment>
<comment type="similarity">
    <text evidence="1">Belongs to the CapA family.</text>
</comment>
<evidence type="ECO:0000313" key="4">
    <source>
        <dbReference type="Proteomes" id="UP000179241"/>
    </source>
</evidence>
<dbReference type="InterPro" id="IPR052169">
    <property type="entry name" value="CW_Biosynth-Accessory"/>
</dbReference>
<dbReference type="InterPro" id="IPR029052">
    <property type="entry name" value="Metallo-depent_PP-like"/>
</dbReference>
<dbReference type="Gene3D" id="3.60.21.10">
    <property type="match status" value="1"/>
</dbReference>
<dbReference type="InterPro" id="IPR019079">
    <property type="entry name" value="Capsule_synth_CapA"/>
</dbReference>
<dbReference type="CDD" id="cd07381">
    <property type="entry name" value="MPP_CapA"/>
    <property type="match status" value="1"/>
</dbReference>
<feature type="domain" description="Capsule synthesis protein CapA" evidence="2">
    <location>
        <begin position="30"/>
        <end position="245"/>
    </location>
</feature>
<proteinExistence type="inferred from homology"/>
<dbReference type="PANTHER" id="PTHR33393">
    <property type="entry name" value="POLYGLUTAMINE SYNTHESIS ACCESSORY PROTEIN RV0574C-RELATED"/>
    <property type="match status" value="1"/>
</dbReference>
<name>A0A1F8CIV3_9BACT</name>
<accession>A0A1F8CIV3</accession>